<keyword evidence="4 10" id="KW-0560">Oxidoreductase</keyword>
<name>A0A7Y0Y3I7_9ACTO</name>
<accession>A0A7Y0Y3I7</accession>
<dbReference type="EC" id="1.8.1.-" evidence="10"/>
<dbReference type="InterPro" id="IPR050097">
    <property type="entry name" value="Ferredoxin-NADP_redctase_2"/>
</dbReference>
<comment type="subunit">
    <text evidence="2">Homodimer.</text>
</comment>
<dbReference type="PIRSF" id="PIRSF000238">
    <property type="entry name" value="AhpF"/>
    <property type="match status" value="1"/>
</dbReference>
<dbReference type="Gene3D" id="3.40.30.80">
    <property type="match status" value="1"/>
</dbReference>
<evidence type="ECO:0000256" key="7">
    <source>
        <dbReference type="PIRSR" id="PIRSR000238-2"/>
    </source>
</evidence>
<dbReference type="CDD" id="cd02974">
    <property type="entry name" value="AhpF_NTD_N"/>
    <property type="match status" value="1"/>
</dbReference>
<dbReference type="InterPro" id="IPR044142">
    <property type="entry name" value="AhpF_NTD_N"/>
</dbReference>
<dbReference type="InterPro" id="IPR036249">
    <property type="entry name" value="Thioredoxin-like_sf"/>
</dbReference>
<dbReference type="SUPFAM" id="SSF52833">
    <property type="entry name" value="Thioredoxin-like"/>
    <property type="match status" value="2"/>
</dbReference>
<protein>
    <submittedName>
        <fullName evidence="10">Alkyl hydroperoxide reductase subunit F</fullName>
        <ecNumber evidence="10">1.8.1.-</ecNumber>
    </submittedName>
</protein>
<dbReference type="AlphaFoldDB" id="A0A7Y0Y3I7"/>
<dbReference type="PRINTS" id="PR00368">
    <property type="entry name" value="FADPNR"/>
</dbReference>
<dbReference type="SUPFAM" id="SSF51905">
    <property type="entry name" value="FAD/NAD(P)-binding domain"/>
    <property type="match status" value="1"/>
</dbReference>
<keyword evidence="6" id="KW-0521">NADP</keyword>
<dbReference type="InterPro" id="IPR012336">
    <property type="entry name" value="Thioredoxin-like_fold"/>
</dbReference>
<evidence type="ECO:0000256" key="3">
    <source>
        <dbReference type="ARBA" id="ARBA00022630"/>
    </source>
</evidence>
<dbReference type="InterPro" id="IPR023753">
    <property type="entry name" value="FAD/NAD-binding_dom"/>
</dbReference>
<dbReference type="PANTHER" id="PTHR48105">
    <property type="entry name" value="THIOREDOXIN REDUCTASE 1-RELATED-RELATED"/>
    <property type="match status" value="1"/>
</dbReference>
<dbReference type="Proteomes" id="UP000578252">
    <property type="component" value="Unassembled WGS sequence"/>
</dbReference>
<feature type="binding site" evidence="6">
    <location>
        <begin position="389"/>
        <end position="403"/>
    </location>
    <ligand>
        <name>NAD(+)</name>
        <dbReference type="ChEBI" id="CHEBI:57540"/>
    </ligand>
</feature>
<evidence type="ECO:0000256" key="6">
    <source>
        <dbReference type="PIRSR" id="PIRSR000238-1"/>
    </source>
</evidence>
<reference evidence="10 11" key="1">
    <citation type="submission" date="2020-04" db="EMBL/GenBank/DDBJ databases">
        <title>Antimicrobial susceptibility and clonality of vaginal-derived multi-drug resistant Mobiluncus isolates in China.</title>
        <authorList>
            <person name="Zhang X."/>
        </authorList>
    </citation>
    <scope>NUCLEOTIDE SEQUENCE [LARGE SCALE GENOMIC DNA]</scope>
    <source>
        <strain evidence="10 11">13</strain>
    </source>
</reference>
<evidence type="ECO:0000259" key="9">
    <source>
        <dbReference type="Pfam" id="PF13192"/>
    </source>
</evidence>
<feature type="domain" description="Thioredoxin-like fold" evidence="9">
    <location>
        <begin position="125"/>
        <end position="185"/>
    </location>
</feature>
<feature type="disulfide bond" description="Redox-active" evidence="7">
    <location>
        <begin position="377"/>
        <end position="380"/>
    </location>
</feature>
<dbReference type="PRINTS" id="PR00469">
    <property type="entry name" value="PNDRDTASEII"/>
</dbReference>
<dbReference type="GO" id="GO:0000302">
    <property type="term" value="P:response to reactive oxygen species"/>
    <property type="evidence" value="ECO:0007669"/>
    <property type="project" value="InterPro"/>
</dbReference>
<evidence type="ECO:0000313" key="10">
    <source>
        <dbReference type="EMBL" id="NMW64325.1"/>
    </source>
</evidence>
<evidence type="ECO:0000256" key="2">
    <source>
        <dbReference type="ARBA" id="ARBA00011738"/>
    </source>
</evidence>
<proteinExistence type="inferred from homology"/>
<feature type="binding site" evidence="6">
    <location>
        <begin position="512"/>
        <end position="522"/>
    </location>
    <ligand>
        <name>FAD</name>
        <dbReference type="ChEBI" id="CHEBI:57692"/>
    </ligand>
</feature>
<dbReference type="Pfam" id="PF13192">
    <property type="entry name" value="Thioredoxin_3"/>
    <property type="match status" value="1"/>
</dbReference>
<organism evidence="10 11">
    <name type="scientific">Mobiluncus mulieris</name>
    <dbReference type="NCBI Taxonomy" id="2052"/>
    <lineage>
        <taxon>Bacteria</taxon>
        <taxon>Bacillati</taxon>
        <taxon>Actinomycetota</taxon>
        <taxon>Actinomycetes</taxon>
        <taxon>Actinomycetales</taxon>
        <taxon>Actinomycetaceae</taxon>
        <taxon>Mobiluncus</taxon>
    </lineage>
</organism>
<comment type="caution">
    <text evidence="10">The sequence shown here is derived from an EMBL/GenBank/DDBJ whole genome shotgun (WGS) entry which is preliminary data.</text>
</comment>
<keyword evidence="7" id="KW-0676">Redox-active center</keyword>
<evidence type="ECO:0000256" key="4">
    <source>
        <dbReference type="ARBA" id="ARBA00023002"/>
    </source>
</evidence>
<evidence type="ECO:0000313" key="11">
    <source>
        <dbReference type="Proteomes" id="UP000578252"/>
    </source>
</evidence>
<comment type="catalytic activity">
    <reaction evidence="5">
        <text>[thioredoxin]-dithiol + NADP(+) = [thioredoxin]-disulfide + NADPH + H(+)</text>
        <dbReference type="Rhea" id="RHEA:20345"/>
        <dbReference type="Rhea" id="RHEA-COMP:10698"/>
        <dbReference type="Rhea" id="RHEA-COMP:10700"/>
        <dbReference type="ChEBI" id="CHEBI:15378"/>
        <dbReference type="ChEBI" id="CHEBI:29950"/>
        <dbReference type="ChEBI" id="CHEBI:50058"/>
        <dbReference type="ChEBI" id="CHEBI:57783"/>
        <dbReference type="ChEBI" id="CHEBI:58349"/>
        <dbReference type="EC" id="1.8.1.9"/>
    </reaction>
</comment>
<dbReference type="GO" id="GO:0051287">
    <property type="term" value="F:NAD binding"/>
    <property type="evidence" value="ECO:0007669"/>
    <property type="project" value="InterPro"/>
</dbReference>
<keyword evidence="6" id="KW-0274">FAD</keyword>
<evidence type="ECO:0000256" key="1">
    <source>
        <dbReference type="ARBA" id="ARBA00009333"/>
    </source>
</evidence>
<dbReference type="GO" id="GO:0004791">
    <property type="term" value="F:thioredoxin-disulfide reductase (NADPH) activity"/>
    <property type="evidence" value="ECO:0007669"/>
    <property type="project" value="UniProtKB-EC"/>
</dbReference>
<evidence type="ECO:0000259" key="8">
    <source>
        <dbReference type="Pfam" id="PF07992"/>
    </source>
</evidence>
<feature type="domain" description="FAD/NAD(P)-binding" evidence="8">
    <location>
        <begin position="237"/>
        <end position="538"/>
    </location>
</feature>
<dbReference type="EMBL" id="JABCUR010000002">
    <property type="protein sequence ID" value="NMW64325.1"/>
    <property type="molecule type" value="Genomic_DNA"/>
</dbReference>
<keyword evidence="3" id="KW-0285">Flavoprotein</keyword>
<keyword evidence="6" id="KW-0520">NAD</keyword>
<dbReference type="RefSeq" id="WP_169771498.1">
    <property type="nucleotide sequence ID" value="NZ_JABCUR010000002.1"/>
</dbReference>
<keyword evidence="7" id="KW-1015">Disulfide bond</keyword>
<evidence type="ECO:0000256" key="5">
    <source>
        <dbReference type="ARBA" id="ARBA00048132"/>
    </source>
</evidence>
<dbReference type="InterPro" id="IPR012081">
    <property type="entry name" value="Alkyl_hydroperoxide_Rdtase_suF"/>
</dbReference>
<feature type="binding site" evidence="6">
    <location>
        <begin position="238"/>
        <end position="253"/>
    </location>
    <ligand>
        <name>FAD</name>
        <dbReference type="ChEBI" id="CHEBI:57692"/>
    </ligand>
</feature>
<dbReference type="Pfam" id="PF07992">
    <property type="entry name" value="Pyr_redox_2"/>
    <property type="match status" value="1"/>
</dbReference>
<dbReference type="PROSITE" id="PS51354">
    <property type="entry name" value="GLUTAREDOXIN_2"/>
    <property type="match status" value="1"/>
</dbReference>
<comment type="cofactor">
    <cofactor evidence="6">
        <name>FAD</name>
        <dbReference type="ChEBI" id="CHEBI:57692"/>
    </cofactor>
    <text evidence="6">Binds 1 FAD per subunit.</text>
</comment>
<dbReference type="GO" id="GO:0102039">
    <property type="term" value="F:NADH-dependent peroxiredoxin activity"/>
    <property type="evidence" value="ECO:0007669"/>
    <property type="project" value="InterPro"/>
</dbReference>
<dbReference type="NCBIfam" id="TIGR03140">
    <property type="entry name" value="AhpF"/>
    <property type="match status" value="1"/>
</dbReference>
<gene>
    <name evidence="10" type="primary">ahpF</name>
    <name evidence="10" type="ORF">HHJ78_01960</name>
</gene>
<sequence>MTILDDKLTAQLRELLTKVREPIELVAARNDSETSTKMLALLHEIAELNGQVTVDEADYELRPSFAIRRAGDPTVKVRFAGVPLGHEFSSLVLALLQVGGHPAKISDTQREAIEALPAHQLRTYMSLGCAKCPDVVQSLNTISIINPKVEHLVVDGAAFQDEVEELGIMSVPAVVEGEEIIWSGLGELDDFIGLLGGAEKKLPAGVPKPAGISDEPGQPALPATSNAVENPLAVEPYEVLVVGGGPAAVTAAIYTACKGIRTGLVTDRRGGQILDTDVIENYVSRVQTTGKDLARDFYQHLGSYPVDLFIPQLAVQLVAGKGDSSGGSGFMSGLLKIVTNRGANLETKTLIIATGSGWRTLGVPGEEEYRNRGVSFCPHCYGPLFKGKKLAVVGGGNSGVEAAIDLALAPIAAHVTVVEFRDELKADQVLVDELRRRGNIDVITGAQITEIFGDGKRVTGLNYRDHRSETMKTLELGGVFIQIGMRSNTQWLEGVVELNQWGQIVTDNRGATSVPGVYAAGDCTNQPYKQIVIAQGSGVGAALGAFEYLIRSGALQKAS</sequence>
<dbReference type="GO" id="GO:0050660">
    <property type="term" value="F:flavin adenine dinucleotide binding"/>
    <property type="evidence" value="ECO:0007669"/>
    <property type="project" value="InterPro"/>
</dbReference>
<comment type="similarity">
    <text evidence="1">Belongs to the class-II pyridine nucleotide-disulfide oxidoreductase family.</text>
</comment>
<dbReference type="InterPro" id="IPR036188">
    <property type="entry name" value="FAD/NAD-bd_sf"/>
</dbReference>
<dbReference type="Gene3D" id="3.50.50.60">
    <property type="entry name" value="FAD/NAD(P)-binding domain"/>
    <property type="match status" value="2"/>
</dbReference>